<feature type="domain" description="DUF5709" evidence="2">
    <location>
        <begin position="240"/>
        <end position="277"/>
    </location>
</feature>
<evidence type="ECO:0000256" key="1">
    <source>
        <dbReference type="SAM" id="MobiDB-lite"/>
    </source>
</evidence>
<evidence type="ECO:0000259" key="2">
    <source>
        <dbReference type="Pfam" id="PF18970"/>
    </source>
</evidence>
<protein>
    <recommendedName>
        <fullName evidence="2">DUF5709 domain-containing protein</fullName>
    </recommendedName>
</protein>
<evidence type="ECO:0000313" key="4">
    <source>
        <dbReference type="Proteomes" id="UP000217676"/>
    </source>
</evidence>
<evidence type="ECO:0000313" key="3">
    <source>
        <dbReference type="EMBL" id="BAU83802.1"/>
    </source>
</evidence>
<accession>A0A161JW36</accession>
<dbReference type="Proteomes" id="UP000217676">
    <property type="component" value="Chromosome"/>
</dbReference>
<feature type="compositionally biased region" description="Low complexity" evidence="1">
    <location>
        <begin position="38"/>
        <end position="48"/>
    </location>
</feature>
<sequence>MVPNLLDAPEEAAGTTSASGTTSGAAPVLAGQWGGFGPVPVGAPAAQGEGREDVAYARGTLQKGEGAPPRDTRSSGADHLSGVRRTPMSAFPLRGYPHRRGADAVDPAGPGGARGRGGTWRTDERSGEMSENTPPADARGDDVYQPAGSDSANRPSGPYDPDNALDTDPTEDLAKPGYSPPERPRGVAHHGTTAREQYERASLDDRLAEERPDDPSGTDPLLGDDVGDLPGGEGEPLDEETGARRAGRLAWRSDDGVTAVDVGRDDGTAPAEEAAMHRDTGIDGLRGGDGTG</sequence>
<dbReference type="Pfam" id="PF18970">
    <property type="entry name" value="DUF5709"/>
    <property type="match status" value="1"/>
</dbReference>
<dbReference type="InterPro" id="IPR043763">
    <property type="entry name" value="DUF5709"/>
</dbReference>
<feature type="compositionally biased region" description="Basic and acidic residues" evidence="1">
    <location>
        <begin position="196"/>
        <end position="214"/>
    </location>
</feature>
<dbReference type="AlphaFoldDB" id="A0A161JW36"/>
<feature type="compositionally biased region" description="Gly residues" evidence="1">
    <location>
        <begin position="109"/>
        <end position="118"/>
    </location>
</feature>
<reference evidence="3 4" key="1">
    <citation type="journal article" date="2016" name="Genome Announc.">
        <title>Complete Genome Sequence of Thiostrepton-Producing Streptomyces laurentii ATCC 31255.</title>
        <authorList>
            <person name="Doi K."/>
            <person name="Fujino Y."/>
            <person name="Nagayoshi Y."/>
            <person name="Ohshima T."/>
            <person name="Ogata S."/>
        </authorList>
    </citation>
    <scope>NUCLEOTIDE SEQUENCE [LARGE SCALE GENOMIC DNA]</scope>
    <source>
        <strain evidence="3 4">ATCC 31255</strain>
    </source>
</reference>
<organism evidence="3 4">
    <name type="scientific">Streptomyces laurentii</name>
    <dbReference type="NCBI Taxonomy" id="39478"/>
    <lineage>
        <taxon>Bacteria</taxon>
        <taxon>Bacillati</taxon>
        <taxon>Actinomycetota</taxon>
        <taxon>Actinomycetes</taxon>
        <taxon>Kitasatosporales</taxon>
        <taxon>Streptomycetaceae</taxon>
        <taxon>Streptomyces</taxon>
    </lineage>
</organism>
<keyword evidence="4" id="KW-1185">Reference proteome</keyword>
<feature type="region of interest" description="Disordered" evidence="1">
    <location>
        <begin position="1"/>
        <end position="292"/>
    </location>
</feature>
<feature type="compositionally biased region" description="Low complexity" evidence="1">
    <location>
        <begin position="12"/>
        <end position="26"/>
    </location>
</feature>
<name>A0A161JW36_STRLU</name>
<gene>
    <name evidence="3" type="ORF">SLA_2885</name>
</gene>
<proteinExistence type="predicted"/>
<dbReference type="EMBL" id="AP017424">
    <property type="protein sequence ID" value="BAU83802.1"/>
    <property type="molecule type" value="Genomic_DNA"/>
</dbReference>
<dbReference type="KEGG" id="slau:SLA_2885"/>